<dbReference type="EMBL" id="BPQJ01000002">
    <property type="protein sequence ID" value="GJD60484.1"/>
    <property type="molecule type" value="Genomic_DNA"/>
</dbReference>
<evidence type="ECO:0000313" key="1">
    <source>
        <dbReference type="EMBL" id="GJD60484.1"/>
    </source>
</evidence>
<reference evidence="1" key="1">
    <citation type="journal article" date="2016" name="Front. Microbiol.">
        <title>Genome Sequence of the Piezophilic, Mesophilic Sulfate-Reducing Bacterium Desulfovibrio indicus J2T.</title>
        <authorList>
            <person name="Cao J."/>
            <person name="Maignien L."/>
            <person name="Shao Z."/>
            <person name="Alain K."/>
            <person name="Jebbar M."/>
        </authorList>
    </citation>
    <scope>NUCLEOTIDE SEQUENCE</scope>
    <source>
        <strain evidence="1">JCM 32048</strain>
    </source>
</reference>
<dbReference type="Proteomes" id="UP001055286">
    <property type="component" value="Unassembled WGS sequence"/>
</dbReference>
<name>A0AA37H7R1_9HYPH</name>
<accession>A0AA37H7R1</accession>
<proteinExistence type="predicted"/>
<organism evidence="1 2">
    <name type="scientific">Methylobacterium frigidaeris</name>
    <dbReference type="NCBI Taxonomy" id="2038277"/>
    <lineage>
        <taxon>Bacteria</taxon>
        <taxon>Pseudomonadati</taxon>
        <taxon>Pseudomonadota</taxon>
        <taxon>Alphaproteobacteria</taxon>
        <taxon>Hyphomicrobiales</taxon>
        <taxon>Methylobacteriaceae</taxon>
        <taxon>Methylobacterium</taxon>
    </lineage>
</organism>
<gene>
    <name evidence="1" type="ORF">MPEAHAMD_0622</name>
</gene>
<protein>
    <submittedName>
        <fullName evidence="1">Uncharacterized protein</fullName>
    </submittedName>
</protein>
<evidence type="ECO:0000313" key="2">
    <source>
        <dbReference type="Proteomes" id="UP001055286"/>
    </source>
</evidence>
<sequence length="107" mass="12014">MCLEHWRFPSVLLLAGSVADGKDNDLVERRIDAVEDEVRAARHGETPYIASLAFAYFRVRRNEPKRRLILPFDAKSCTWIVGVKVVGDTLKIRLGPDVSRSVIAVHG</sequence>
<reference evidence="1" key="2">
    <citation type="submission" date="2021-08" db="EMBL/GenBank/DDBJ databases">
        <authorList>
            <person name="Tani A."/>
            <person name="Ola A."/>
            <person name="Ogura Y."/>
            <person name="Katsura K."/>
            <person name="Hayashi T."/>
        </authorList>
    </citation>
    <scope>NUCLEOTIDE SEQUENCE</scope>
    <source>
        <strain evidence="1">JCM 32048</strain>
    </source>
</reference>
<dbReference type="AlphaFoldDB" id="A0AA37H7R1"/>
<comment type="caution">
    <text evidence="1">The sequence shown here is derived from an EMBL/GenBank/DDBJ whole genome shotgun (WGS) entry which is preliminary data.</text>
</comment>
<keyword evidence="2" id="KW-1185">Reference proteome</keyword>